<keyword evidence="7" id="KW-1185">Reference proteome</keyword>
<dbReference type="GO" id="GO:0004518">
    <property type="term" value="F:nuclease activity"/>
    <property type="evidence" value="ECO:0007669"/>
    <property type="project" value="UniProtKB-KW"/>
</dbReference>
<keyword evidence="2" id="KW-0479">Metal-binding</keyword>
<evidence type="ECO:0000259" key="5">
    <source>
        <dbReference type="Pfam" id="PF01850"/>
    </source>
</evidence>
<evidence type="ECO:0000313" key="7">
    <source>
        <dbReference type="Proteomes" id="UP000565572"/>
    </source>
</evidence>
<evidence type="ECO:0000256" key="3">
    <source>
        <dbReference type="ARBA" id="ARBA00022801"/>
    </source>
</evidence>
<protein>
    <submittedName>
        <fullName evidence="6">Putative nucleic acid-binding protein</fullName>
    </submittedName>
</protein>
<organism evidence="6 7">
    <name type="scientific">Microlunatus antarcticus</name>
    <dbReference type="NCBI Taxonomy" id="53388"/>
    <lineage>
        <taxon>Bacteria</taxon>
        <taxon>Bacillati</taxon>
        <taxon>Actinomycetota</taxon>
        <taxon>Actinomycetes</taxon>
        <taxon>Propionibacteriales</taxon>
        <taxon>Propionibacteriaceae</taxon>
        <taxon>Microlunatus</taxon>
    </lineage>
</organism>
<evidence type="ECO:0000256" key="1">
    <source>
        <dbReference type="ARBA" id="ARBA00022722"/>
    </source>
</evidence>
<dbReference type="Pfam" id="PF01850">
    <property type="entry name" value="PIN"/>
    <property type="match status" value="1"/>
</dbReference>
<evidence type="ECO:0000256" key="4">
    <source>
        <dbReference type="ARBA" id="ARBA00022842"/>
    </source>
</evidence>
<dbReference type="AlphaFoldDB" id="A0A7W5P7L1"/>
<dbReference type="Proteomes" id="UP000565572">
    <property type="component" value="Unassembled WGS sequence"/>
</dbReference>
<keyword evidence="3" id="KW-0378">Hydrolase</keyword>
<dbReference type="SUPFAM" id="SSF88723">
    <property type="entry name" value="PIN domain-like"/>
    <property type="match status" value="1"/>
</dbReference>
<dbReference type="RefSeq" id="WP_183339058.1">
    <property type="nucleotide sequence ID" value="NZ_JACHZG010000001.1"/>
</dbReference>
<dbReference type="GO" id="GO:0016787">
    <property type="term" value="F:hydrolase activity"/>
    <property type="evidence" value="ECO:0007669"/>
    <property type="project" value="UniProtKB-KW"/>
</dbReference>
<keyword evidence="1" id="KW-0540">Nuclease</keyword>
<dbReference type="InterPro" id="IPR029060">
    <property type="entry name" value="PIN-like_dom_sf"/>
</dbReference>
<comment type="caution">
    <text evidence="6">The sequence shown here is derived from an EMBL/GenBank/DDBJ whole genome shotgun (WGS) entry which is preliminary data.</text>
</comment>
<keyword evidence="4" id="KW-0460">Magnesium</keyword>
<evidence type="ECO:0000256" key="2">
    <source>
        <dbReference type="ARBA" id="ARBA00022723"/>
    </source>
</evidence>
<dbReference type="EMBL" id="JACHZG010000001">
    <property type="protein sequence ID" value="MBB3327679.1"/>
    <property type="molecule type" value="Genomic_DNA"/>
</dbReference>
<sequence length="148" mass="16161">MIVVADTSGLLAALDAGQSEHVECSAVMRSASFLVSPLVLTELDHLVQHRLGWTVAVEALDLLLGRIDDGYDQLATLGRTELGLARDVRRKYASLQLDLADCVGVALAHRHETNEIFTLDQRDFRAITPLGRFSHFRLLPADGKPASS</sequence>
<proteinExistence type="predicted"/>
<name>A0A7W5P7L1_9ACTN</name>
<accession>A0A7W5P7L1</accession>
<feature type="domain" description="PIN" evidence="5">
    <location>
        <begin position="3"/>
        <end position="126"/>
    </location>
</feature>
<dbReference type="InterPro" id="IPR002716">
    <property type="entry name" value="PIN_dom"/>
</dbReference>
<dbReference type="Gene3D" id="3.40.50.1010">
    <property type="entry name" value="5'-nuclease"/>
    <property type="match status" value="1"/>
</dbReference>
<reference evidence="6 7" key="1">
    <citation type="submission" date="2020-08" db="EMBL/GenBank/DDBJ databases">
        <title>Sequencing the genomes of 1000 actinobacteria strains.</title>
        <authorList>
            <person name="Klenk H.-P."/>
        </authorList>
    </citation>
    <scope>NUCLEOTIDE SEQUENCE [LARGE SCALE GENOMIC DNA]</scope>
    <source>
        <strain evidence="6 7">DSM 11053</strain>
    </source>
</reference>
<gene>
    <name evidence="6" type="ORF">FHX39_002623</name>
</gene>
<dbReference type="GO" id="GO:0046872">
    <property type="term" value="F:metal ion binding"/>
    <property type="evidence" value="ECO:0007669"/>
    <property type="project" value="UniProtKB-KW"/>
</dbReference>
<evidence type="ECO:0000313" key="6">
    <source>
        <dbReference type="EMBL" id="MBB3327679.1"/>
    </source>
</evidence>